<reference evidence="1" key="1">
    <citation type="journal article" date="2022" name="bioRxiv">
        <title>Sequencing and chromosome-scale assembly of the giantPleurodeles waltlgenome.</title>
        <authorList>
            <person name="Brown T."/>
            <person name="Elewa A."/>
            <person name="Iarovenko S."/>
            <person name="Subramanian E."/>
            <person name="Araus A.J."/>
            <person name="Petzold A."/>
            <person name="Susuki M."/>
            <person name="Suzuki K.-i.T."/>
            <person name="Hayashi T."/>
            <person name="Toyoda A."/>
            <person name="Oliveira C."/>
            <person name="Osipova E."/>
            <person name="Leigh N.D."/>
            <person name="Simon A."/>
            <person name="Yun M.H."/>
        </authorList>
    </citation>
    <scope>NUCLEOTIDE SEQUENCE</scope>
    <source>
        <strain evidence="1">20211129_DDA</strain>
        <tissue evidence="1">Liver</tissue>
    </source>
</reference>
<accession>A0AAV7MH19</accession>
<dbReference type="AlphaFoldDB" id="A0AAV7MH19"/>
<name>A0AAV7MH19_PLEWA</name>
<dbReference type="EMBL" id="JANPWB010000013">
    <property type="protein sequence ID" value="KAJ1102611.1"/>
    <property type="molecule type" value="Genomic_DNA"/>
</dbReference>
<keyword evidence="2" id="KW-1185">Reference proteome</keyword>
<comment type="caution">
    <text evidence="1">The sequence shown here is derived from an EMBL/GenBank/DDBJ whole genome shotgun (WGS) entry which is preliminary data.</text>
</comment>
<organism evidence="1 2">
    <name type="scientific">Pleurodeles waltl</name>
    <name type="common">Iberian ribbed newt</name>
    <dbReference type="NCBI Taxonomy" id="8319"/>
    <lineage>
        <taxon>Eukaryota</taxon>
        <taxon>Metazoa</taxon>
        <taxon>Chordata</taxon>
        <taxon>Craniata</taxon>
        <taxon>Vertebrata</taxon>
        <taxon>Euteleostomi</taxon>
        <taxon>Amphibia</taxon>
        <taxon>Batrachia</taxon>
        <taxon>Caudata</taxon>
        <taxon>Salamandroidea</taxon>
        <taxon>Salamandridae</taxon>
        <taxon>Pleurodelinae</taxon>
        <taxon>Pleurodeles</taxon>
    </lineage>
</organism>
<evidence type="ECO:0000313" key="2">
    <source>
        <dbReference type="Proteomes" id="UP001066276"/>
    </source>
</evidence>
<sequence length="178" mass="20922">MASRAHHEKLRKDPAHPVQTPRGCVRLDLGWTELRLQLLPRTLKHTRSRWLKPQGHLQPLAPFCYCRLSRGTLGFVVPLFFLRRVLLRGAAFVEAPLLRITLVRWDLPDITQVHWCLPDVTQVHWDLPDVTQVRWDLAHITQVGWDLSDVMRVCWDLPHITKVRWDLADITQVRWDLS</sequence>
<gene>
    <name evidence="1" type="ORF">NDU88_000060</name>
</gene>
<evidence type="ECO:0000313" key="1">
    <source>
        <dbReference type="EMBL" id="KAJ1102611.1"/>
    </source>
</evidence>
<protein>
    <submittedName>
        <fullName evidence="1">Uncharacterized protein</fullName>
    </submittedName>
</protein>
<proteinExistence type="predicted"/>
<dbReference type="Proteomes" id="UP001066276">
    <property type="component" value="Chromosome 9"/>
</dbReference>